<proteinExistence type="predicted"/>
<evidence type="ECO:0000313" key="3">
    <source>
        <dbReference type="Proteomes" id="UP000198816"/>
    </source>
</evidence>
<dbReference type="InterPro" id="IPR032711">
    <property type="entry name" value="SoxY"/>
</dbReference>
<protein>
    <submittedName>
        <fullName evidence="2">Thiosulfate-binding protein SoxY</fullName>
    </submittedName>
</protein>
<dbReference type="RefSeq" id="WP_093031689.1">
    <property type="nucleotide sequence ID" value="NZ_FNNZ01000009.1"/>
</dbReference>
<gene>
    <name evidence="2" type="ORF">SAMN05421783_109113</name>
</gene>
<dbReference type="AlphaFoldDB" id="A0A1H2WTC3"/>
<dbReference type="Pfam" id="PF13501">
    <property type="entry name" value="SoxY"/>
    <property type="match status" value="1"/>
</dbReference>
<sequence>MIDAKRRILLKGSLAAGTVGVAVGAGLLSPSLVLASWNEAAFHAKDLPTALTSLMGSDAAETSEAIKIKAPDIAENGAVVPVTVETDMAGVKSIAIVADQNQTPLIASFDLGESAVPFVSTRIKMAKTSNVVAVVQTGDKLYSNAKEVKVTIGGCGG</sequence>
<dbReference type="InterPro" id="IPR016568">
    <property type="entry name" value="Sulphur_oxidation_SoxY"/>
</dbReference>
<dbReference type="OrthoDB" id="9798154at2"/>
<keyword evidence="3" id="KW-1185">Reference proteome</keyword>
<dbReference type="PIRSF" id="PIRSF010312">
    <property type="entry name" value="Sulphur_oxidation_SoxY"/>
    <property type="match status" value="1"/>
</dbReference>
<evidence type="ECO:0000259" key="1">
    <source>
        <dbReference type="Pfam" id="PF13501"/>
    </source>
</evidence>
<dbReference type="NCBIfam" id="TIGR04488">
    <property type="entry name" value="SoxY_true_GGCGG"/>
    <property type="match status" value="1"/>
</dbReference>
<dbReference type="Gene3D" id="2.60.40.2470">
    <property type="entry name" value="SoxY domain"/>
    <property type="match status" value="1"/>
</dbReference>
<dbReference type="InterPro" id="IPR006311">
    <property type="entry name" value="TAT_signal"/>
</dbReference>
<dbReference type="STRING" id="1058.SAMN05421783_109113"/>
<feature type="domain" description="Ig-like SoxY" evidence="1">
    <location>
        <begin position="53"/>
        <end position="155"/>
    </location>
</feature>
<dbReference type="InterPro" id="IPR038162">
    <property type="entry name" value="SoxY_sf"/>
</dbReference>
<organism evidence="2 3">
    <name type="scientific">Thiocapsa roseopersicina</name>
    <dbReference type="NCBI Taxonomy" id="1058"/>
    <lineage>
        <taxon>Bacteria</taxon>
        <taxon>Pseudomonadati</taxon>
        <taxon>Pseudomonadota</taxon>
        <taxon>Gammaproteobacteria</taxon>
        <taxon>Chromatiales</taxon>
        <taxon>Chromatiaceae</taxon>
        <taxon>Thiocapsa</taxon>
    </lineage>
</organism>
<dbReference type="Proteomes" id="UP000198816">
    <property type="component" value="Unassembled WGS sequence"/>
</dbReference>
<name>A0A1H2WTC3_THIRO</name>
<dbReference type="PROSITE" id="PS51318">
    <property type="entry name" value="TAT"/>
    <property type="match status" value="1"/>
</dbReference>
<evidence type="ECO:0000313" key="2">
    <source>
        <dbReference type="EMBL" id="SDW83805.1"/>
    </source>
</evidence>
<accession>A0A1H2WTC3</accession>
<dbReference type="EMBL" id="FNNZ01000009">
    <property type="protein sequence ID" value="SDW83805.1"/>
    <property type="molecule type" value="Genomic_DNA"/>
</dbReference>
<reference evidence="3" key="1">
    <citation type="submission" date="2016-10" db="EMBL/GenBank/DDBJ databases">
        <authorList>
            <person name="Varghese N."/>
            <person name="Submissions S."/>
        </authorList>
    </citation>
    <scope>NUCLEOTIDE SEQUENCE [LARGE SCALE GENOMIC DNA]</scope>
    <source>
        <strain evidence="3">DSM 217</strain>
    </source>
</reference>